<dbReference type="PROSITE" id="PS00041">
    <property type="entry name" value="HTH_ARAC_FAMILY_1"/>
    <property type="match status" value="1"/>
</dbReference>
<evidence type="ECO:0000256" key="2">
    <source>
        <dbReference type="ARBA" id="ARBA00023125"/>
    </source>
</evidence>
<dbReference type="AlphaFoldDB" id="A0A1H1TEN6"/>
<dbReference type="SUPFAM" id="SSF46689">
    <property type="entry name" value="Homeodomain-like"/>
    <property type="match status" value="2"/>
</dbReference>
<evidence type="ECO:0000256" key="3">
    <source>
        <dbReference type="ARBA" id="ARBA00023159"/>
    </source>
</evidence>
<dbReference type="RefSeq" id="WP_197680086.1">
    <property type="nucleotide sequence ID" value="NZ_LT629772.1"/>
</dbReference>
<accession>A0A1H1TEN6</accession>
<dbReference type="CDD" id="cd06986">
    <property type="entry name" value="cupin_MmsR-like_N"/>
    <property type="match status" value="1"/>
</dbReference>
<dbReference type="Pfam" id="PF02311">
    <property type="entry name" value="AraC_binding"/>
    <property type="match status" value="1"/>
</dbReference>
<dbReference type="GO" id="GO:0003700">
    <property type="term" value="F:DNA-binding transcription factor activity"/>
    <property type="evidence" value="ECO:0007669"/>
    <property type="project" value="InterPro"/>
</dbReference>
<dbReference type="PANTHER" id="PTHR46796">
    <property type="entry name" value="HTH-TYPE TRANSCRIPTIONAL ACTIVATOR RHAS-RELATED"/>
    <property type="match status" value="1"/>
</dbReference>
<dbReference type="STRING" id="630515.SAMN04489812_2364"/>
<dbReference type="SMART" id="SM00342">
    <property type="entry name" value="HTH_ARAC"/>
    <property type="match status" value="1"/>
</dbReference>
<feature type="domain" description="HTH araC/xylS-type" evidence="5">
    <location>
        <begin position="187"/>
        <end position="285"/>
    </location>
</feature>
<keyword evidence="3" id="KW-0010">Activator</keyword>
<dbReference type="Gene3D" id="1.10.10.60">
    <property type="entry name" value="Homeodomain-like"/>
    <property type="match status" value="2"/>
</dbReference>
<organism evidence="6 7">
    <name type="scientific">Microlunatus soli</name>
    <dbReference type="NCBI Taxonomy" id="630515"/>
    <lineage>
        <taxon>Bacteria</taxon>
        <taxon>Bacillati</taxon>
        <taxon>Actinomycetota</taxon>
        <taxon>Actinomycetes</taxon>
        <taxon>Propionibacteriales</taxon>
        <taxon>Propionibacteriaceae</taxon>
        <taxon>Microlunatus</taxon>
    </lineage>
</organism>
<proteinExistence type="predicted"/>
<keyword evidence="1" id="KW-0805">Transcription regulation</keyword>
<dbReference type="InterPro" id="IPR050204">
    <property type="entry name" value="AraC_XylS_family_regulators"/>
</dbReference>
<keyword evidence="4" id="KW-0804">Transcription</keyword>
<dbReference type="PANTHER" id="PTHR46796:SF7">
    <property type="entry name" value="ARAC FAMILY TRANSCRIPTIONAL REGULATOR"/>
    <property type="match status" value="1"/>
</dbReference>
<evidence type="ECO:0000313" key="7">
    <source>
        <dbReference type="Proteomes" id="UP000199103"/>
    </source>
</evidence>
<dbReference type="InterPro" id="IPR037923">
    <property type="entry name" value="HTH-like"/>
</dbReference>
<evidence type="ECO:0000259" key="5">
    <source>
        <dbReference type="PROSITE" id="PS01124"/>
    </source>
</evidence>
<sequence>MLMPEGFPGQRIRVLPRPLVTRAMRQQPTARLMVTDAGQFPHAANHGRARRRGAPEAIVIFCVAGMGWCETDAQVLPVPTGSVLVLPPHQPHLYRADVADPWTIWWCHLVGGDLDALLDGIGRGTEHRVTEVHDRFRMVASFDQIVSALETDETMPNLITAAGAAWGLMAQIAADRISGVGRSEPVRLAKEYLRANFASQISLPELARLGGVSTSHFSALFRRSTGSGVTDYVKSLRMARARELLVTSDRNVAEIAHTVGYADAFYFSRQFSAMHSVSPTAYRRSFHTSD</sequence>
<dbReference type="EMBL" id="LT629772">
    <property type="protein sequence ID" value="SDS58604.1"/>
    <property type="molecule type" value="Genomic_DNA"/>
</dbReference>
<evidence type="ECO:0000313" key="6">
    <source>
        <dbReference type="EMBL" id="SDS58604.1"/>
    </source>
</evidence>
<dbReference type="PROSITE" id="PS01124">
    <property type="entry name" value="HTH_ARAC_FAMILY_2"/>
    <property type="match status" value="1"/>
</dbReference>
<dbReference type="Gene3D" id="2.60.120.280">
    <property type="entry name" value="Regulatory protein AraC"/>
    <property type="match status" value="1"/>
</dbReference>
<keyword evidence="7" id="KW-1185">Reference proteome</keyword>
<dbReference type="SUPFAM" id="SSF51215">
    <property type="entry name" value="Regulatory protein AraC"/>
    <property type="match status" value="1"/>
</dbReference>
<dbReference type="InterPro" id="IPR003313">
    <property type="entry name" value="AraC-bd"/>
</dbReference>
<evidence type="ECO:0000256" key="1">
    <source>
        <dbReference type="ARBA" id="ARBA00023015"/>
    </source>
</evidence>
<dbReference type="GO" id="GO:0043565">
    <property type="term" value="F:sequence-specific DNA binding"/>
    <property type="evidence" value="ECO:0007669"/>
    <property type="project" value="InterPro"/>
</dbReference>
<dbReference type="Pfam" id="PF12833">
    <property type="entry name" value="HTH_18"/>
    <property type="match status" value="1"/>
</dbReference>
<dbReference type="InterPro" id="IPR018060">
    <property type="entry name" value="HTH_AraC"/>
</dbReference>
<dbReference type="InterPro" id="IPR009057">
    <property type="entry name" value="Homeodomain-like_sf"/>
</dbReference>
<dbReference type="Proteomes" id="UP000199103">
    <property type="component" value="Chromosome I"/>
</dbReference>
<dbReference type="InterPro" id="IPR018062">
    <property type="entry name" value="HTH_AraC-typ_CS"/>
</dbReference>
<evidence type="ECO:0000256" key="4">
    <source>
        <dbReference type="ARBA" id="ARBA00023163"/>
    </source>
</evidence>
<name>A0A1H1TEN6_9ACTN</name>
<keyword evidence="2 6" id="KW-0238">DNA-binding</keyword>
<protein>
    <submittedName>
        <fullName evidence="6">AraC-type DNA-binding protein</fullName>
    </submittedName>
</protein>
<reference evidence="6 7" key="1">
    <citation type="submission" date="2016-10" db="EMBL/GenBank/DDBJ databases">
        <authorList>
            <person name="de Groot N.N."/>
        </authorList>
    </citation>
    <scope>NUCLEOTIDE SEQUENCE [LARGE SCALE GENOMIC DNA]</scope>
    <source>
        <strain evidence="6 7">DSM 21800</strain>
    </source>
</reference>
<gene>
    <name evidence="6" type="ORF">SAMN04489812_2364</name>
</gene>